<dbReference type="GO" id="GO:0003934">
    <property type="term" value="F:GTP cyclohydrolase I activity"/>
    <property type="evidence" value="ECO:0007669"/>
    <property type="project" value="UniProtKB-UniRule"/>
</dbReference>
<reference evidence="3 4" key="1">
    <citation type="submission" date="2019-04" db="EMBL/GenBank/DDBJ databases">
        <title>Natronospirillum operosus gen. nov., sp. nov., a haloalkaliphilic satellite isolated from decaying biomass of laboratory culture of cyanobacterium Geitlerinema sp. and proposal of Natronospirillaceae fam. nov. and Saccharospirillaceae fam. nov.</title>
        <authorList>
            <person name="Kevbrin V."/>
            <person name="Boltyanskaya Y."/>
            <person name="Koziaeva V."/>
            <person name="Grouzdev D.S."/>
            <person name="Park M."/>
            <person name="Cho J."/>
        </authorList>
    </citation>
    <scope>NUCLEOTIDE SEQUENCE [LARGE SCALE GENOMIC DNA]</scope>
    <source>
        <strain evidence="3 4">G-116</strain>
    </source>
</reference>
<accession>A0A4Z0WJP3</accession>
<name>A0A4Z0WJP3_9GAMM</name>
<comment type="pathway">
    <text evidence="2">Cofactor biosynthesis; 7,8-dihydroneopterin triphosphate biosynthesis; 7,8-dihydroneopterin triphosphate from GTP: step 1/1.</text>
</comment>
<dbReference type="Gene3D" id="3.10.270.10">
    <property type="entry name" value="Urate Oxidase"/>
    <property type="match status" value="1"/>
</dbReference>
<dbReference type="AlphaFoldDB" id="A0A4Z0WJP3"/>
<comment type="catalytic activity">
    <reaction evidence="2">
        <text>GTP + H2O = 7,8-dihydroneopterin 3'-triphosphate + formate + H(+)</text>
        <dbReference type="Rhea" id="RHEA:17473"/>
        <dbReference type="ChEBI" id="CHEBI:15377"/>
        <dbReference type="ChEBI" id="CHEBI:15378"/>
        <dbReference type="ChEBI" id="CHEBI:15740"/>
        <dbReference type="ChEBI" id="CHEBI:37565"/>
        <dbReference type="ChEBI" id="CHEBI:58462"/>
        <dbReference type="EC" id="3.5.4.16"/>
    </reaction>
</comment>
<dbReference type="NCBIfam" id="NF010200">
    <property type="entry name" value="PRK13674.1-1"/>
    <property type="match status" value="1"/>
</dbReference>
<dbReference type="Proteomes" id="UP000297475">
    <property type="component" value="Unassembled WGS sequence"/>
</dbReference>
<comment type="similarity">
    <text evidence="2">Belongs to the GTP cyclohydrolase IV family.</text>
</comment>
<proteinExistence type="inferred from homology"/>
<keyword evidence="1 2" id="KW-0378">Hydrolase</keyword>
<dbReference type="OrthoDB" id="239637at2"/>
<dbReference type="EMBL" id="SRMF01000001">
    <property type="protein sequence ID" value="TGG96096.1"/>
    <property type="molecule type" value="Genomic_DNA"/>
</dbReference>
<comment type="function">
    <text evidence="2">Converts GTP to 7,8-dihydroneopterin triphosphate.</text>
</comment>
<dbReference type="HAMAP" id="MF_01527_B">
    <property type="entry name" value="GTP_cyclohydrol_B"/>
    <property type="match status" value="1"/>
</dbReference>
<evidence type="ECO:0000256" key="1">
    <source>
        <dbReference type="ARBA" id="ARBA00022801"/>
    </source>
</evidence>
<dbReference type="PANTHER" id="PTHR36445">
    <property type="entry name" value="GTP CYCLOHYDROLASE MPTA"/>
    <property type="match status" value="1"/>
</dbReference>
<evidence type="ECO:0000256" key="2">
    <source>
        <dbReference type="HAMAP-Rule" id="MF_01527"/>
    </source>
</evidence>
<comment type="caution">
    <text evidence="3">The sequence shown here is derived from an EMBL/GenBank/DDBJ whole genome shotgun (WGS) entry which is preliminary data.</text>
</comment>
<protein>
    <recommendedName>
        <fullName evidence="2">GTP cyclohydrolase FolE2</fullName>
        <ecNumber evidence="2">3.5.4.16</ecNumber>
    </recommendedName>
</protein>
<dbReference type="EC" id="3.5.4.16" evidence="2"/>
<dbReference type="UniPathway" id="UPA00848">
    <property type="reaction ID" value="UER00151"/>
</dbReference>
<organism evidence="3 4">
    <name type="scientific">Natronospirillum operosum</name>
    <dbReference type="NCBI Taxonomy" id="2759953"/>
    <lineage>
        <taxon>Bacteria</taxon>
        <taxon>Pseudomonadati</taxon>
        <taxon>Pseudomonadota</taxon>
        <taxon>Gammaproteobacteria</taxon>
        <taxon>Oceanospirillales</taxon>
        <taxon>Natronospirillaceae</taxon>
        <taxon>Natronospirillum</taxon>
    </lineage>
</organism>
<feature type="site" description="May be catalytically important" evidence="2">
    <location>
        <position position="156"/>
    </location>
</feature>
<dbReference type="InterPro" id="IPR003801">
    <property type="entry name" value="GTP_cyclohydrolase_FolE2/MptA"/>
</dbReference>
<dbReference type="GO" id="GO:0046654">
    <property type="term" value="P:tetrahydrofolate biosynthetic process"/>
    <property type="evidence" value="ECO:0007669"/>
    <property type="project" value="UniProtKB-UniRule"/>
</dbReference>
<dbReference type="PANTHER" id="PTHR36445:SF1">
    <property type="entry name" value="GTP CYCLOHYDROLASE MPTA"/>
    <property type="match status" value="1"/>
</dbReference>
<dbReference type="InterPro" id="IPR022838">
    <property type="entry name" value="GTP_cyclohydrolase_FolE2"/>
</dbReference>
<evidence type="ECO:0000313" key="4">
    <source>
        <dbReference type="Proteomes" id="UP000297475"/>
    </source>
</evidence>
<gene>
    <name evidence="2" type="primary">folE2</name>
    <name evidence="3" type="ORF">E4656_05590</name>
</gene>
<evidence type="ECO:0000313" key="3">
    <source>
        <dbReference type="EMBL" id="TGG96096.1"/>
    </source>
</evidence>
<sequence>MNRLMPDVAEAGQPVQSGALDWVGMNGISLPLHLKDAQSLAPLSVQAKMGSFVSLDDPNAKGIHMSRLYLAQQDMAVKEGITPQDFSAVLEQFIDSHEGLSERAHLTADFELVTLRPSLKSGKQGYKAYPGAVRCIWHDGSPQMELEINVPYSSTCPCSAALSRQLIQDGFREQFGAEGQVSVEDVMAFLGTEEGISATPHSQRSNAQVKIKVDPTLSAFPFLSMIDAIEAALNTPVQTAVKREDEQEFARLNAANLMFCEDAARRVTAILNQQPWARDFWLRVDHYESLHAHDAVAINSKGIKGGYQPI</sequence>
<dbReference type="Pfam" id="PF02649">
    <property type="entry name" value="GCHY-1"/>
    <property type="match status" value="1"/>
</dbReference>
<keyword evidence="4" id="KW-1185">Reference proteome</keyword>